<gene>
    <name evidence="1" type="ORF">CTOB1V02_LOCUS12134</name>
</gene>
<dbReference type="EMBL" id="OB668347">
    <property type="protein sequence ID" value="CAD7234318.1"/>
    <property type="molecule type" value="Genomic_DNA"/>
</dbReference>
<dbReference type="AlphaFoldDB" id="A0A7R8ZRF4"/>
<accession>A0A7R8ZRF4</accession>
<proteinExistence type="predicted"/>
<organism evidence="1">
    <name type="scientific">Cyprideis torosa</name>
    <dbReference type="NCBI Taxonomy" id="163714"/>
    <lineage>
        <taxon>Eukaryota</taxon>
        <taxon>Metazoa</taxon>
        <taxon>Ecdysozoa</taxon>
        <taxon>Arthropoda</taxon>
        <taxon>Crustacea</taxon>
        <taxon>Oligostraca</taxon>
        <taxon>Ostracoda</taxon>
        <taxon>Podocopa</taxon>
        <taxon>Podocopida</taxon>
        <taxon>Cytherocopina</taxon>
        <taxon>Cytheroidea</taxon>
        <taxon>Cytherideidae</taxon>
        <taxon>Cyprideis</taxon>
    </lineage>
</organism>
<protein>
    <submittedName>
        <fullName evidence="1">Uncharacterized protein</fullName>
    </submittedName>
</protein>
<sequence>MVNRCRYRRPSFIRGSGDHKIIPPQPPPSATPLTAGNCTLMTICQGTKSFNVLYSNFLELKSKGLFAAGQRTRGLIREKPLLNALSARNVSLDPAISEDTRERIRGRRHSSVRFAQSASPTPPISENMREGCMPAKPLPRTPFHSD</sequence>
<name>A0A7R8ZRF4_9CRUS</name>
<evidence type="ECO:0000313" key="1">
    <source>
        <dbReference type="EMBL" id="CAD7234318.1"/>
    </source>
</evidence>
<reference evidence="1" key="1">
    <citation type="submission" date="2020-11" db="EMBL/GenBank/DDBJ databases">
        <authorList>
            <person name="Tran Van P."/>
        </authorList>
    </citation>
    <scope>NUCLEOTIDE SEQUENCE</scope>
</reference>